<feature type="region of interest" description="Disordered" evidence="1">
    <location>
        <begin position="220"/>
        <end position="241"/>
    </location>
</feature>
<keyword evidence="2" id="KW-0472">Membrane</keyword>
<evidence type="ECO:0000259" key="3">
    <source>
        <dbReference type="Pfam" id="PF16537"/>
    </source>
</evidence>
<name>A0ABX7QVL9_9GAMM</name>
<evidence type="ECO:0000256" key="1">
    <source>
        <dbReference type="SAM" id="MobiDB-lite"/>
    </source>
</evidence>
<protein>
    <submittedName>
        <fullName evidence="4">General secretion pathway protein GspB</fullName>
    </submittedName>
</protein>
<sequence length="315" mass="33682">MSILLDAVSRSKQELNDGEFDPITAPRPVLPQQRSYTALLVIIASLLVLLLIALGIFTWFNLNHKATADMHSTPVAAVTANKPEVAIAVPAQTASVPTQTASAAQTPAVALAGKVTLPRPRQLPVEAPVQQSTTVVESATSPADTRLTAVATPEVAEPVTADEPIMLGANANEKGLAMLRQLQAPPQAATPVAKAPAEAPAVNDELMDRFQAALSEIEKRNSMNNDTQPVDQAQSATPVNYPSYGELPAGLQLQVPEFNINAHLYATNPQKRWINVDGKELQQGDKIKQKLTVVEIRPNDVVLAIQGTRFRVPAI</sequence>
<dbReference type="RefSeq" id="WP_207355872.1">
    <property type="nucleotide sequence ID" value="NZ_CP071503.1"/>
</dbReference>
<dbReference type="EMBL" id="CP071503">
    <property type="protein sequence ID" value="QSX34673.1"/>
    <property type="molecule type" value="Genomic_DNA"/>
</dbReference>
<organism evidence="4 5">
    <name type="scientific">Shewanella avicenniae</name>
    <dbReference type="NCBI Taxonomy" id="2814294"/>
    <lineage>
        <taxon>Bacteria</taxon>
        <taxon>Pseudomonadati</taxon>
        <taxon>Pseudomonadota</taxon>
        <taxon>Gammaproteobacteria</taxon>
        <taxon>Alteromonadales</taxon>
        <taxon>Shewanellaceae</taxon>
        <taxon>Shewanella</taxon>
    </lineage>
</organism>
<evidence type="ECO:0000313" key="5">
    <source>
        <dbReference type="Proteomes" id="UP000662770"/>
    </source>
</evidence>
<proteinExistence type="predicted"/>
<keyword evidence="5" id="KW-1185">Reference proteome</keyword>
<feature type="domain" description="Type II secretion system protein GspB C-terminal" evidence="3">
    <location>
        <begin position="255"/>
        <end position="314"/>
    </location>
</feature>
<evidence type="ECO:0000256" key="2">
    <source>
        <dbReference type="SAM" id="Phobius"/>
    </source>
</evidence>
<dbReference type="InterPro" id="IPR032389">
    <property type="entry name" value="GspB_C"/>
</dbReference>
<evidence type="ECO:0000313" key="4">
    <source>
        <dbReference type="EMBL" id="QSX34673.1"/>
    </source>
</evidence>
<gene>
    <name evidence="4" type="ORF">JYB87_05400</name>
</gene>
<keyword evidence="2" id="KW-0812">Transmembrane</keyword>
<reference evidence="4 5" key="1">
    <citation type="submission" date="2021-03" db="EMBL/GenBank/DDBJ databases">
        <title>Novel species identification of genus Shewanella.</title>
        <authorList>
            <person name="Liu G."/>
            <person name="Zhang Q."/>
        </authorList>
    </citation>
    <scope>NUCLEOTIDE SEQUENCE [LARGE SCALE GENOMIC DNA]</scope>
    <source>
        <strain evidence="4 5">FJAT-51800</strain>
    </source>
</reference>
<dbReference type="Pfam" id="PF16537">
    <property type="entry name" value="T2SSB"/>
    <property type="match status" value="1"/>
</dbReference>
<dbReference type="Proteomes" id="UP000662770">
    <property type="component" value="Chromosome"/>
</dbReference>
<feature type="compositionally biased region" description="Polar residues" evidence="1">
    <location>
        <begin position="222"/>
        <end position="240"/>
    </location>
</feature>
<feature type="transmembrane region" description="Helical" evidence="2">
    <location>
        <begin position="36"/>
        <end position="60"/>
    </location>
</feature>
<accession>A0ABX7QVL9</accession>
<keyword evidence="2" id="KW-1133">Transmembrane helix</keyword>